<evidence type="ECO:0000313" key="9">
    <source>
        <dbReference type="Proteomes" id="UP000076874"/>
    </source>
</evidence>
<dbReference type="AlphaFoldDB" id="A0A167RXN7"/>
<accession>A0A167RXN7</accession>
<evidence type="ECO:0000256" key="3">
    <source>
        <dbReference type="ARBA" id="ARBA00022692"/>
    </source>
</evidence>
<feature type="transmembrane region" description="Helical" evidence="7">
    <location>
        <begin position="191"/>
        <end position="210"/>
    </location>
</feature>
<dbReference type="InterPro" id="IPR001248">
    <property type="entry name" value="Pur-cyt_permease"/>
</dbReference>
<dbReference type="OrthoDB" id="2018619at2759"/>
<evidence type="ECO:0000313" key="8">
    <source>
        <dbReference type="EMBL" id="OAA59040.1"/>
    </source>
</evidence>
<feature type="transmembrane region" description="Helical" evidence="7">
    <location>
        <begin position="390"/>
        <end position="407"/>
    </location>
</feature>
<comment type="caution">
    <text evidence="8">The sequence shown here is derived from an EMBL/GenBank/DDBJ whole genome shotgun (WGS) entry which is preliminary data.</text>
</comment>
<evidence type="ECO:0000256" key="7">
    <source>
        <dbReference type="SAM" id="Phobius"/>
    </source>
</evidence>
<protein>
    <submittedName>
        <fullName evidence="8">NCS1 nucleoside transporter</fullName>
    </submittedName>
</protein>
<feature type="transmembrane region" description="Helical" evidence="7">
    <location>
        <begin position="341"/>
        <end position="360"/>
    </location>
</feature>
<reference evidence="8 9" key="1">
    <citation type="journal article" date="2016" name="Genome Biol. Evol.">
        <title>Divergent and convergent evolution of fungal pathogenicity.</title>
        <authorList>
            <person name="Shang Y."/>
            <person name="Xiao G."/>
            <person name="Zheng P."/>
            <person name="Cen K."/>
            <person name="Zhan S."/>
            <person name="Wang C."/>
        </authorList>
    </citation>
    <scope>NUCLEOTIDE SEQUENCE [LARGE SCALE GENOMIC DNA]</scope>
    <source>
        <strain evidence="8 9">RCEF 264</strain>
    </source>
</reference>
<gene>
    <name evidence="8" type="ORF">SPI_06242</name>
</gene>
<evidence type="ECO:0000256" key="2">
    <source>
        <dbReference type="ARBA" id="ARBA00008974"/>
    </source>
</evidence>
<keyword evidence="3 7" id="KW-0812">Transmembrane</keyword>
<comment type="similarity">
    <text evidence="2">Belongs to the purine-cytosine permease (2.A.39) family.</text>
</comment>
<feature type="transmembrane region" description="Helical" evidence="7">
    <location>
        <begin position="260"/>
        <end position="278"/>
    </location>
</feature>
<sequence length="584" mass="65148">MLDKSRLRAFGRKAKLAVTTKEGFKHAIEVQTSDFAPSSHGFIWSNAHMDPSPPSERTWTWVHYFSVWYSYNFTSGAWAAAASLLSLNVNWWQAILACVVGSMISGLAVSLNSRQSSVYHIGFPTLQRVSFGLYGSLFPVFTRAVVSVLWIGVTVYQSSLFLDIAFRCVFGNAWYNMPNTFPASSTITTRKFVACFILWICSYPAMFLKIHRMRHFWTIKALIIPPITIGFFIYCMVIGHKGAVSYAGTPHPARGAQLGWAFMYSVQAIIGSFSPMIASNPDIARYANKPHATGWSQFLTITLWKSVVCILGIFGTNAYAYRYGVTYWNLWDMCNDVLTHNWTGGVRFAIFLFSALMACSEQIKNLSANMISFGADSASLLPKYININRGMVLGLTIGFVIQPWHILATAKAYLTFLTGYSLFMGAIPAIAIADYVLRKGNVDVLSLYTAGKDYWYFKGWNWKAYAAYLMAVWPVCPGLAYQFNKSPSTSQGWVHLYQIGWLFAVAMGAFTYVALSYVFKDSAMCEAHRHPWESYAQNQRDLLDKEPADNAVLVGSPSGESESEHAPDLSEKGSKSPVDVVTAV</sequence>
<dbReference type="GO" id="GO:0005886">
    <property type="term" value="C:plasma membrane"/>
    <property type="evidence" value="ECO:0007669"/>
    <property type="project" value="TreeGrafter"/>
</dbReference>
<evidence type="ECO:0000256" key="5">
    <source>
        <dbReference type="ARBA" id="ARBA00023136"/>
    </source>
</evidence>
<dbReference type="InterPro" id="IPR045225">
    <property type="entry name" value="Uracil/uridine/allantoin_perm"/>
</dbReference>
<dbReference type="Pfam" id="PF02133">
    <property type="entry name" value="Transp_cyt_pur"/>
    <property type="match status" value="1"/>
</dbReference>
<dbReference type="EMBL" id="AZHD01000011">
    <property type="protein sequence ID" value="OAA59040.1"/>
    <property type="molecule type" value="Genomic_DNA"/>
</dbReference>
<keyword evidence="9" id="KW-1185">Reference proteome</keyword>
<evidence type="ECO:0000256" key="4">
    <source>
        <dbReference type="ARBA" id="ARBA00022989"/>
    </source>
</evidence>
<evidence type="ECO:0000256" key="6">
    <source>
        <dbReference type="SAM" id="MobiDB-lite"/>
    </source>
</evidence>
<dbReference type="PANTHER" id="PTHR30618">
    <property type="entry name" value="NCS1 FAMILY PURINE/PYRIMIDINE TRANSPORTER"/>
    <property type="match status" value="1"/>
</dbReference>
<feature type="transmembrane region" description="Helical" evidence="7">
    <location>
        <begin position="413"/>
        <end position="437"/>
    </location>
</feature>
<feature type="transmembrane region" description="Helical" evidence="7">
    <location>
        <begin position="495"/>
        <end position="519"/>
    </location>
</feature>
<feature type="transmembrane region" description="Helical" evidence="7">
    <location>
        <begin position="61"/>
        <end position="85"/>
    </location>
</feature>
<evidence type="ECO:0000256" key="1">
    <source>
        <dbReference type="ARBA" id="ARBA00004141"/>
    </source>
</evidence>
<keyword evidence="4 7" id="KW-1133">Transmembrane helix</keyword>
<feature type="transmembrane region" description="Helical" evidence="7">
    <location>
        <begin position="222"/>
        <end position="240"/>
    </location>
</feature>
<feature type="transmembrane region" description="Helical" evidence="7">
    <location>
        <begin position="131"/>
        <end position="153"/>
    </location>
</feature>
<keyword evidence="5 7" id="KW-0472">Membrane</keyword>
<dbReference type="Proteomes" id="UP000076874">
    <property type="component" value="Unassembled WGS sequence"/>
</dbReference>
<dbReference type="Gene3D" id="1.10.4160.10">
    <property type="entry name" value="Hydantoin permease"/>
    <property type="match status" value="1"/>
</dbReference>
<organism evidence="8 9">
    <name type="scientific">Niveomyces insectorum RCEF 264</name>
    <dbReference type="NCBI Taxonomy" id="1081102"/>
    <lineage>
        <taxon>Eukaryota</taxon>
        <taxon>Fungi</taxon>
        <taxon>Dikarya</taxon>
        <taxon>Ascomycota</taxon>
        <taxon>Pezizomycotina</taxon>
        <taxon>Sordariomycetes</taxon>
        <taxon>Hypocreomycetidae</taxon>
        <taxon>Hypocreales</taxon>
        <taxon>Cordycipitaceae</taxon>
        <taxon>Niveomyces</taxon>
    </lineage>
</organism>
<proteinExistence type="inferred from homology"/>
<dbReference type="PANTHER" id="PTHR30618:SF0">
    <property type="entry name" value="PURINE-URACIL PERMEASE NCS1"/>
    <property type="match status" value="1"/>
</dbReference>
<dbReference type="GO" id="GO:0015205">
    <property type="term" value="F:nucleobase transmembrane transporter activity"/>
    <property type="evidence" value="ECO:0007669"/>
    <property type="project" value="TreeGrafter"/>
</dbReference>
<comment type="subcellular location">
    <subcellularLocation>
        <location evidence="1">Membrane</location>
        <topology evidence="1">Multi-pass membrane protein</topology>
    </subcellularLocation>
</comment>
<name>A0A167RXN7_9HYPO</name>
<feature type="transmembrane region" description="Helical" evidence="7">
    <location>
        <begin position="91"/>
        <end position="111"/>
    </location>
</feature>
<feature type="transmembrane region" description="Helical" evidence="7">
    <location>
        <begin position="298"/>
        <end position="321"/>
    </location>
</feature>
<feature type="region of interest" description="Disordered" evidence="6">
    <location>
        <begin position="550"/>
        <end position="584"/>
    </location>
</feature>
<feature type="compositionally biased region" description="Basic and acidic residues" evidence="6">
    <location>
        <begin position="562"/>
        <end position="574"/>
    </location>
</feature>
<feature type="transmembrane region" description="Helical" evidence="7">
    <location>
        <begin position="465"/>
        <end position="483"/>
    </location>
</feature>